<comment type="function">
    <text evidence="4">Catalyzes the deamination of 5-methylthioadenosine and S-adenosyl-L-homocysteine into 5-methylthioinosine and S-inosyl-L-homocysteine, respectively. Is also able to deaminate adenosine.</text>
</comment>
<dbReference type="Gene3D" id="3.20.20.140">
    <property type="entry name" value="Metal-dependent hydrolases"/>
    <property type="match status" value="1"/>
</dbReference>
<feature type="binding site" evidence="4">
    <location>
        <position position="221"/>
    </location>
    <ligand>
        <name>substrate</name>
    </ligand>
</feature>
<comment type="caution">
    <text evidence="4">Lacks conserved residue(s) required for the propagation of feature annotation.</text>
</comment>
<dbReference type="SUPFAM" id="SSF51338">
    <property type="entry name" value="Composite domain of metallo-dependent hydrolases"/>
    <property type="match status" value="1"/>
</dbReference>
<dbReference type="CDD" id="cd01298">
    <property type="entry name" value="ATZ_TRZ_like"/>
    <property type="match status" value="1"/>
</dbReference>
<feature type="binding site" evidence="4">
    <location>
        <position position="306"/>
    </location>
    <ligand>
        <name>Zn(2+)</name>
        <dbReference type="ChEBI" id="CHEBI:29105"/>
    </ligand>
</feature>
<sequence>MGFDVVIHNGTLVTVDRHMRVIENGWIGIEADVIRAVESGRPGTPPPGAGLTIDAAGGIVMPGLVNTHTHLPMSLFRGLADDLPLEEWLDDHIFPAEARFIRPDTVHWGTLLSCAELLLSGTTCCCGGYFHEDAVARAVAETGMRAVLAQGVIDFPAPGVPDPAQNIVHARVYAHKWKGGNPLITPSIFCHSPYTCSDDTLKAAKAEAEASGLLYQVHVAETRFERDQSLKERGMTPVARLDRLGLIDRRTLMAHCVWVDDADIDIIARRNGAVSHCPESNMKLASGSAPVAGMLKAGIRVSLGTDGCASNNNLDLFGEMDTAAKLHKLTTGNPTTLGAGSALSMATIDGARAIGLADRIGSLEIGKQADVIILEARAPHLTPLYHPESHIVYAACGADVRHVLVAGRQVVKNRRMLTLNVPEIMDRVNAIAREIRSNQ</sequence>
<dbReference type="Pfam" id="PF01979">
    <property type="entry name" value="Amidohydro_1"/>
    <property type="match status" value="1"/>
</dbReference>
<feature type="binding site" evidence="4">
    <location>
        <position position="191"/>
    </location>
    <ligand>
        <name>substrate</name>
    </ligand>
</feature>
<evidence type="ECO:0000256" key="4">
    <source>
        <dbReference type="HAMAP-Rule" id="MF_01281"/>
    </source>
</evidence>
<accession>A0A5K7YSJ8</accession>
<protein>
    <recommendedName>
        <fullName evidence="4">5-methylthioadenosine/S-adenosylhomocysteine deaminase</fullName>
        <shortName evidence="4">MTA/SAH deaminase</shortName>
        <ecNumber evidence="4">3.5.4.28</ecNumber>
        <ecNumber evidence="4">3.5.4.31</ecNumber>
    </recommendedName>
</protein>
<dbReference type="InterPro" id="IPR006680">
    <property type="entry name" value="Amidohydro-rel"/>
</dbReference>
<comment type="catalytic activity">
    <reaction evidence="4">
        <text>S-methyl-5'-thioadenosine + H2O + H(+) = S-methyl-5'-thioinosine + NH4(+)</text>
        <dbReference type="Rhea" id="RHEA:25025"/>
        <dbReference type="ChEBI" id="CHEBI:15377"/>
        <dbReference type="ChEBI" id="CHEBI:15378"/>
        <dbReference type="ChEBI" id="CHEBI:17509"/>
        <dbReference type="ChEBI" id="CHEBI:28938"/>
        <dbReference type="ChEBI" id="CHEBI:48595"/>
        <dbReference type="EC" id="3.5.4.31"/>
    </reaction>
</comment>
<dbReference type="Gene3D" id="2.30.40.10">
    <property type="entry name" value="Urease, subunit C, domain 1"/>
    <property type="match status" value="1"/>
</dbReference>
<dbReference type="HAMAP" id="MF_01281">
    <property type="entry name" value="MTA_SAH_deamin"/>
    <property type="match status" value="1"/>
</dbReference>
<organism evidence="6 7">
    <name type="scientific">Desulfosarcina alkanivorans</name>
    <dbReference type="NCBI Taxonomy" id="571177"/>
    <lineage>
        <taxon>Bacteria</taxon>
        <taxon>Pseudomonadati</taxon>
        <taxon>Thermodesulfobacteriota</taxon>
        <taxon>Desulfobacteria</taxon>
        <taxon>Desulfobacterales</taxon>
        <taxon>Desulfosarcinaceae</taxon>
        <taxon>Desulfosarcina</taxon>
    </lineage>
</organism>
<comment type="cofactor">
    <cofactor evidence="4">
        <name>Zn(2+)</name>
        <dbReference type="ChEBI" id="CHEBI:29105"/>
    </cofactor>
    <text evidence="4">Binds 1 zinc ion per subunit.</text>
</comment>
<name>A0A5K7YSJ8_9BACT</name>
<dbReference type="EC" id="3.5.4.31" evidence="4"/>
<dbReference type="Proteomes" id="UP000427906">
    <property type="component" value="Chromosome"/>
</dbReference>
<dbReference type="InterPro" id="IPR032466">
    <property type="entry name" value="Metal_Hydrolase"/>
</dbReference>
<dbReference type="GO" id="GO:0050270">
    <property type="term" value="F:S-adenosylhomocysteine deaminase activity"/>
    <property type="evidence" value="ECO:0007669"/>
    <property type="project" value="UniProtKB-UniRule"/>
</dbReference>
<dbReference type="GO" id="GO:0046872">
    <property type="term" value="F:metal ion binding"/>
    <property type="evidence" value="ECO:0007669"/>
    <property type="project" value="UniProtKB-KW"/>
</dbReference>
<dbReference type="OrthoDB" id="9807210at2"/>
<dbReference type="RefSeq" id="WP_155317297.1">
    <property type="nucleotide sequence ID" value="NZ_AP021874.1"/>
</dbReference>
<dbReference type="SUPFAM" id="SSF51556">
    <property type="entry name" value="Metallo-dependent hydrolases"/>
    <property type="match status" value="1"/>
</dbReference>
<feature type="binding site" evidence="4">
    <location>
        <position position="70"/>
    </location>
    <ligand>
        <name>Zn(2+)</name>
        <dbReference type="ChEBI" id="CHEBI:29105"/>
    </ligand>
</feature>
<dbReference type="KEGG" id="dalk:DSCA_31640"/>
<dbReference type="PANTHER" id="PTHR43794">
    <property type="entry name" value="AMINOHYDROLASE SSNA-RELATED"/>
    <property type="match status" value="1"/>
</dbReference>
<keyword evidence="1 4" id="KW-0479">Metal-binding</keyword>
<evidence type="ECO:0000259" key="5">
    <source>
        <dbReference type="Pfam" id="PF01979"/>
    </source>
</evidence>
<feature type="binding site" evidence="4">
    <location>
        <position position="97"/>
    </location>
    <ligand>
        <name>substrate</name>
    </ligand>
</feature>
<dbReference type="InterPro" id="IPR050287">
    <property type="entry name" value="MTA/SAH_deaminase"/>
</dbReference>
<reference evidence="6 7" key="1">
    <citation type="submission" date="2019-11" db="EMBL/GenBank/DDBJ databases">
        <title>Comparative genomics of hydrocarbon-degrading Desulfosarcina strains.</title>
        <authorList>
            <person name="Watanabe M."/>
            <person name="Kojima H."/>
            <person name="Fukui M."/>
        </authorList>
    </citation>
    <scope>NUCLEOTIDE SEQUENCE [LARGE SCALE GENOMIC DNA]</scope>
    <source>
        <strain evidence="6 7">PL12</strain>
    </source>
</reference>
<comment type="catalytic activity">
    <reaction evidence="4">
        <text>S-adenosyl-L-homocysteine + H2O + H(+) = S-inosyl-L-homocysteine + NH4(+)</text>
        <dbReference type="Rhea" id="RHEA:20716"/>
        <dbReference type="ChEBI" id="CHEBI:15377"/>
        <dbReference type="ChEBI" id="CHEBI:15378"/>
        <dbReference type="ChEBI" id="CHEBI:28938"/>
        <dbReference type="ChEBI" id="CHEBI:57856"/>
        <dbReference type="ChEBI" id="CHEBI:57985"/>
        <dbReference type="EC" id="3.5.4.28"/>
    </reaction>
</comment>
<dbReference type="InterPro" id="IPR011059">
    <property type="entry name" value="Metal-dep_hydrolase_composite"/>
</dbReference>
<keyword evidence="3 4" id="KW-0862">Zinc</keyword>
<keyword evidence="7" id="KW-1185">Reference proteome</keyword>
<evidence type="ECO:0000313" key="6">
    <source>
        <dbReference type="EMBL" id="BBO69234.1"/>
    </source>
</evidence>
<dbReference type="AlphaFoldDB" id="A0A5K7YSJ8"/>
<feature type="binding site" evidence="4">
    <location>
        <position position="218"/>
    </location>
    <ligand>
        <name>Zn(2+)</name>
        <dbReference type="ChEBI" id="CHEBI:29105"/>
    </ligand>
</feature>
<evidence type="ECO:0000256" key="2">
    <source>
        <dbReference type="ARBA" id="ARBA00022801"/>
    </source>
</evidence>
<feature type="binding site" evidence="4">
    <location>
        <position position="306"/>
    </location>
    <ligand>
        <name>substrate</name>
    </ligand>
</feature>
<comment type="similarity">
    <text evidence="4">Belongs to the metallo-dependent hydrolases superfamily. MTA/SAH deaminase family.</text>
</comment>
<keyword evidence="2 4" id="KW-0378">Hydrolase</keyword>
<dbReference type="PANTHER" id="PTHR43794:SF11">
    <property type="entry name" value="AMIDOHYDROLASE-RELATED DOMAIN-CONTAINING PROTEIN"/>
    <property type="match status" value="1"/>
</dbReference>
<gene>
    <name evidence="4" type="primary">mtaD</name>
    <name evidence="6" type="ORF">DSCA_31640</name>
</gene>
<evidence type="ECO:0000256" key="1">
    <source>
        <dbReference type="ARBA" id="ARBA00022723"/>
    </source>
</evidence>
<dbReference type="FunFam" id="3.20.20.140:FF:000014">
    <property type="entry name" value="5-methylthioadenosine/S-adenosylhomocysteine deaminase"/>
    <property type="match status" value="1"/>
</dbReference>
<dbReference type="EMBL" id="AP021874">
    <property type="protein sequence ID" value="BBO69234.1"/>
    <property type="molecule type" value="Genomic_DNA"/>
</dbReference>
<dbReference type="GO" id="GO:0090614">
    <property type="term" value="F:5'-methylthioadenosine deaminase activity"/>
    <property type="evidence" value="ECO:0007669"/>
    <property type="project" value="UniProtKB-UniRule"/>
</dbReference>
<evidence type="ECO:0000313" key="7">
    <source>
        <dbReference type="Proteomes" id="UP000427906"/>
    </source>
</evidence>
<proteinExistence type="inferred from homology"/>
<evidence type="ECO:0000256" key="3">
    <source>
        <dbReference type="ARBA" id="ARBA00022833"/>
    </source>
</evidence>
<feature type="binding site" evidence="4">
    <location>
        <position position="68"/>
    </location>
    <ligand>
        <name>Zn(2+)</name>
        <dbReference type="ChEBI" id="CHEBI:29105"/>
    </ligand>
</feature>
<feature type="domain" description="Amidohydrolase-related" evidence="5">
    <location>
        <begin position="59"/>
        <end position="410"/>
    </location>
</feature>
<dbReference type="InterPro" id="IPR023512">
    <property type="entry name" value="Deaminase_MtaD/DadD"/>
</dbReference>
<dbReference type="EC" id="3.5.4.28" evidence="4"/>